<evidence type="ECO:0000313" key="6">
    <source>
        <dbReference type="Proteomes" id="UP000636793"/>
    </source>
</evidence>
<accession>A0A916T033</accession>
<proteinExistence type="predicted"/>
<evidence type="ECO:0000259" key="4">
    <source>
        <dbReference type="PROSITE" id="PS01124"/>
    </source>
</evidence>
<dbReference type="InterPro" id="IPR018060">
    <property type="entry name" value="HTH_AraC"/>
</dbReference>
<evidence type="ECO:0000256" key="2">
    <source>
        <dbReference type="ARBA" id="ARBA00023125"/>
    </source>
</evidence>
<dbReference type="SUPFAM" id="SSF46689">
    <property type="entry name" value="Homeodomain-like"/>
    <property type="match status" value="1"/>
</dbReference>
<evidence type="ECO:0000256" key="1">
    <source>
        <dbReference type="ARBA" id="ARBA00023015"/>
    </source>
</evidence>
<reference evidence="5" key="1">
    <citation type="journal article" date="2014" name="Int. J. Syst. Evol. Microbiol.">
        <title>Complete genome sequence of Corynebacterium casei LMG S-19264T (=DSM 44701T), isolated from a smear-ripened cheese.</title>
        <authorList>
            <consortium name="US DOE Joint Genome Institute (JGI-PGF)"/>
            <person name="Walter F."/>
            <person name="Albersmeier A."/>
            <person name="Kalinowski J."/>
            <person name="Ruckert C."/>
        </authorList>
    </citation>
    <scope>NUCLEOTIDE SEQUENCE</scope>
    <source>
        <strain evidence="5">CGMCC 1.15085</strain>
    </source>
</reference>
<dbReference type="AlphaFoldDB" id="A0A916T033"/>
<dbReference type="InterPro" id="IPR009057">
    <property type="entry name" value="Homeodomain-like_sf"/>
</dbReference>
<comment type="caution">
    <text evidence="5">The sequence shown here is derived from an EMBL/GenBank/DDBJ whole genome shotgun (WGS) entry which is preliminary data.</text>
</comment>
<keyword evidence="3" id="KW-0804">Transcription</keyword>
<dbReference type="InterPro" id="IPR035418">
    <property type="entry name" value="AraC-bd_2"/>
</dbReference>
<keyword evidence="2" id="KW-0238">DNA-binding</keyword>
<dbReference type="Proteomes" id="UP000636793">
    <property type="component" value="Unassembled WGS sequence"/>
</dbReference>
<sequence>MARQPSIPGSRSYVASGLPHDRVERWEAYNAEALIAVRCATPDGPFRATETNLDLPRLHIATVTGSPHRVTRSADLVERCPTDSIAVYLGLGADAAFTSGGRRRMVRRGELLICNADQPFGREFRYGVGEFAIKVPRSELAGTLGAEVPGALRLLSLRESPAARALARAVAGATRSGAAVPIDELAALELVGVLAAGDRTPPEVQHRVAARAYIEEHLTDQDLSARHVAEAAGISDRQLSRIFAAVELSVPQFIQGRRLELARTLLAAGRAGSTAQAARSAGFASMPHFSRAFQRRFGVTAGAVRRGADD</sequence>
<keyword evidence="1" id="KW-0805">Transcription regulation</keyword>
<gene>
    <name evidence="5" type="ORF">GCM10011492_10220</name>
</gene>
<protein>
    <submittedName>
        <fullName evidence="5">AraC family transcriptional regulator</fullName>
    </submittedName>
</protein>
<dbReference type="PROSITE" id="PS01124">
    <property type="entry name" value="HTH_ARAC_FAMILY_2"/>
    <property type="match status" value="1"/>
</dbReference>
<evidence type="ECO:0000313" key="5">
    <source>
        <dbReference type="EMBL" id="GGB22382.1"/>
    </source>
</evidence>
<dbReference type="GO" id="GO:0043565">
    <property type="term" value="F:sequence-specific DNA binding"/>
    <property type="evidence" value="ECO:0007669"/>
    <property type="project" value="InterPro"/>
</dbReference>
<evidence type="ECO:0000256" key="3">
    <source>
        <dbReference type="ARBA" id="ARBA00023163"/>
    </source>
</evidence>
<dbReference type="PANTHER" id="PTHR46796">
    <property type="entry name" value="HTH-TYPE TRANSCRIPTIONAL ACTIVATOR RHAS-RELATED"/>
    <property type="match status" value="1"/>
</dbReference>
<dbReference type="Pfam" id="PF14525">
    <property type="entry name" value="AraC_binding_2"/>
    <property type="match status" value="1"/>
</dbReference>
<dbReference type="EMBL" id="BMHI01000002">
    <property type="protein sequence ID" value="GGB22382.1"/>
    <property type="molecule type" value="Genomic_DNA"/>
</dbReference>
<dbReference type="PANTHER" id="PTHR46796:SF6">
    <property type="entry name" value="ARAC SUBFAMILY"/>
    <property type="match status" value="1"/>
</dbReference>
<dbReference type="Pfam" id="PF12833">
    <property type="entry name" value="HTH_18"/>
    <property type="match status" value="1"/>
</dbReference>
<name>A0A916T033_9MICO</name>
<dbReference type="GO" id="GO:0003700">
    <property type="term" value="F:DNA-binding transcription factor activity"/>
    <property type="evidence" value="ECO:0007669"/>
    <property type="project" value="InterPro"/>
</dbReference>
<keyword evidence="6" id="KW-1185">Reference proteome</keyword>
<dbReference type="InterPro" id="IPR050204">
    <property type="entry name" value="AraC_XylS_family_regulators"/>
</dbReference>
<organism evidence="5 6">
    <name type="scientific">Flexivirga endophytica</name>
    <dbReference type="NCBI Taxonomy" id="1849103"/>
    <lineage>
        <taxon>Bacteria</taxon>
        <taxon>Bacillati</taxon>
        <taxon>Actinomycetota</taxon>
        <taxon>Actinomycetes</taxon>
        <taxon>Micrococcales</taxon>
        <taxon>Dermacoccaceae</taxon>
        <taxon>Flexivirga</taxon>
    </lineage>
</organism>
<dbReference type="RefSeq" id="WP_188835931.1">
    <property type="nucleotide sequence ID" value="NZ_BMHI01000002.1"/>
</dbReference>
<feature type="domain" description="HTH araC/xylS-type" evidence="4">
    <location>
        <begin position="208"/>
        <end position="307"/>
    </location>
</feature>
<dbReference type="Gene3D" id="1.10.10.60">
    <property type="entry name" value="Homeodomain-like"/>
    <property type="match status" value="1"/>
</dbReference>
<dbReference type="SMART" id="SM00342">
    <property type="entry name" value="HTH_ARAC"/>
    <property type="match status" value="1"/>
</dbReference>
<reference evidence="5" key="2">
    <citation type="submission" date="2020-09" db="EMBL/GenBank/DDBJ databases">
        <authorList>
            <person name="Sun Q."/>
            <person name="Zhou Y."/>
        </authorList>
    </citation>
    <scope>NUCLEOTIDE SEQUENCE</scope>
    <source>
        <strain evidence="5">CGMCC 1.15085</strain>
    </source>
</reference>